<evidence type="ECO:0000256" key="5">
    <source>
        <dbReference type="ARBA" id="ARBA00022692"/>
    </source>
</evidence>
<reference evidence="11 12" key="1">
    <citation type="submission" date="2016-10" db="EMBL/GenBank/DDBJ databases">
        <authorList>
            <person name="de Groot N.N."/>
        </authorList>
    </citation>
    <scope>NUCLEOTIDE SEQUENCE [LARGE SCALE GENOMIC DNA]</scope>
    <source>
        <strain evidence="11 12">U95</strain>
    </source>
</reference>
<organism evidence="11 12">
    <name type="scientific">Epibacterium ulvae</name>
    <dbReference type="NCBI Taxonomy" id="1156985"/>
    <lineage>
        <taxon>Bacteria</taxon>
        <taxon>Pseudomonadati</taxon>
        <taxon>Pseudomonadota</taxon>
        <taxon>Alphaproteobacteria</taxon>
        <taxon>Rhodobacterales</taxon>
        <taxon>Roseobacteraceae</taxon>
        <taxon>Epibacterium</taxon>
    </lineage>
</organism>
<evidence type="ECO:0000256" key="4">
    <source>
        <dbReference type="ARBA" id="ARBA00022519"/>
    </source>
</evidence>
<gene>
    <name evidence="11" type="ORF">SAMN04488118_10659</name>
</gene>
<feature type="transmembrane region" description="Helical" evidence="9">
    <location>
        <begin position="38"/>
        <end position="59"/>
    </location>
</feature>
<dbReference type="InterPro" id="IPR007387">
    <property type="entry name" value="TRAP_DctQ"/>
</dbReference>
<dbReference type="PANTHER" id="PTHR35011">
    <property type="entry name" value="2,3-DIKETO-L-GULONATE TRAP TRANSPORTER SMALL PERMEASE PROTEIN YIAM"/>
    <property type="match status" value="1"/>
</dbReference>
<evidence type="ECO:0000259" key="10">
    <source>
        <dbReference type="Pfam" id="PF04290"/>
    </source>
</evidence>
<protein>
    <recommendedName>
        <fullName evidence="9">TRAP transporter small permease protein</fullName>
    </recommendedName>
</protein>
<dbReference type="AlphaFoldDB" id="A0A1G5QVA3"/>
<comment type="similarity">
    <text evidence="8 9">Belongs to the TRAP transporter small permease family.</text>
</comment>
<keyword evidence="2 9" id="KW-0813">Transport</keyword>
<comment type="subcellular location">
    <subcellularLocation>
        <location evidence="1 9">Cell inner membrane</location>
        <topology evidence="1 9">Multi-pass membrane protein</topology>
    </subcellularLocation>
</comment>
<evidence type="ECO:0000313" key="11">
    <source>
        <dbReference type="EMBL" id="SCZ65596.1"/>
    </source>
</evidence>
<keyword evidence="6 9" id="KW-1133">Transmembrane helix</keyword>
<dbReference type="OrthoDB" id="6104548at2"/>
<dbReference type="RefSeq" id="WP_139163196.1">
    <property type="nucleotide sequence ID" value="NZ_CANLDO010000006.1"/>
</dbReference>
<feature type="transmembrane region" description="Helical" evidence="9">
    <location>
        <begin position="12"/>
        <end position="32"/>
    </location>
</feature>
<evidence type="ECO:0000313" key="12">
    <source>
        <dbReference type="Proteomes" id="UP000198767"/>
    </source>
</evidence>
<comment type="subunit">
    <text evidence="9">The complex comprises the extracytoplasmic solute receptor protein and the two transmembrane proteins.</text>
</comment>
<keyword evidence="3" id="KW-1003">Cell membrane</keyword>
<accession>A0A1G5QVA3</accession>
<evidence type="ECO:0000256" key="8">
    <source>
        <dbReference type="ARBA" id="ARBA00038436"/>
    </source>
</evidence>
<keyword evidence="7 9" id="KW-0472">Membrane</keyword>
<dbReference type="STRING" id="1156985.SAMN04488118_10659"/>
<comment type="function">
    <text evidence="9">Part of the tripartite ATP-independent periplasmic (TRAP) transport system.</text>
</comment>
<evidence type="ECO:0000256" key="6">
    <source>
        <dbReference type="ARBA" id="ARBA00022989"/>
    </source>
</evidence>
<sequence length="167" mass="19026">MQKLQKIDDFLFVVFNVMIILTSVFMTGLVFFLVLSRYFFGSSMIGTLEMATICALWLYMLGCMVASRNNEHLTVDFLEQSIVRPKLKAYYEISKSIIVFGISLFVLYLASEMLAWALKRPQTTPALGIPLLWQQASMLIATVFFVTYGFRDVIRAFGLLKTNEGSE</sequence>
<dbReference type="GO" id="GO:0022857">
    <property type="term" value="F:transmembrane transporter activity"/>
    <property type="evidence" value="ECO:0007669"/>
    <property type="project" value="UniProtKB-UniRule"/>
</dbReference>
<keyword evidence="12" id="KW-1185">Reference proteome</keyword>
<dbReference type="EMBL" id="FMWG01000006">
    <property type="protein sequence ID" value="SCZ65596.1"/>
    <property type="molecule type" value="Genomic_DNA"/>
</dbReference>
<feature type="transmembrane region" description="Helical" evidence="9">
    <location>
        <begin position="131"/>
        <end position="150"/>
    </location>
</feature>
<keyword evidence="4 9" id="KW-0997">Cell inner membrane</keyword>
<feature type="transmembrane region" description="Helical" evidence="9">
    <location>
        <begin position="93"/>
        <end position="111"/>
    </location>
</feature>
<keyword evidence="5 9" id="KW-0812">Transmembrane</keyword>
<evidence type="ECO:0000256" key="1">
    <source>
        <dbReference type="ARBA" id="ARBA00004429"/>
    </source>
</evidence>
<dbReference type="GO" id="GO:0005886">
    <property type="term" value="C:plasma membrane"/>
    <property type="evidence" value="ECO:0007669"/>
    <property type="project" value="UniProtKB-SubCell"/>
</dbReference>
<dbReference type="Pfam" id="PF04290">
    <property type="entry name" value="DctQ"/>
    <property type="match status" value="1"/>
</dbReference>
<evidence type="ECO:0000256" key="9">
    <source>
        <dbReference type="RuleBase" id="RU369079"/>
    </source>
</evidence>
<evidence type="ECO:0000256" key="7">
    <source>
        <dbReference type="ARBA" id="ARBA00023136"/>
    </source>
</evidence>
<dbReference type="Proteomes" id="UP000198767">
    <property type="component" value="Unassembled WGS sequence"/>
</dbReference>
<proteinExistence type="inferred from homology"/>
<name>A0A1G5QVA3_9RHOB</name>
<feature type="domain" description="Tripartite ATP-independent periplasmic transporters DctQ component" evidence="10">
    <location>
        <begin position="26"/>
        <end position="157"/>
    </location>
</feature>
<evidence type="ECO:0000256" key="3">
    <source>
        <dbReference type="ARBA" id="ARBA00022475"/>
    </source>
</evidence>
<evidence type="ECO:0000256" key="2">
    <source>
        <dbReference type="ARBA" id="ARBA00022448"/>
    </source>
</evidence>
<dbReference type="InterPro" id="IPR055348">
    <property type="entry name" value="DctQ"/>
</dbReference>